<evidence type="ECO:0000313" key="1">
    <source>
        <dbReference type="EMBL" id="KAI4835568.1"/>
    </source>
</evidence>
<reference evidence="1" key="1">
    <citation type="submission" date="2022-06" db="EMBL/GenBank/DDBJ databases">
        <title>The First Complete Genome of the Simian Malaria Parasite Plasmodium brasilianum.</title>
        <authorList>
            <person name="Bajic M."/>
            <person name="Ravishankar S."/>
        </authorList>
    </citation>
    <scope>NUCLEOTIDE SEQUENCE</scope>
    <source>
        <strain evidence="1">Bolivian I</strain>
    </source>
</reference>
<accession>A0ACB9Y2E5</accession>
<dbReference type="EMBL" id="CM043781">
    <property type="protein sequence ID" value="KAI4835568.1"/>
    <property type="molecule type" value="Genomic_DNA"/>
</dbReference>
<proteinExistence type="predicted"/>
<evidence type="ECO:0000313" key="2">
    <source>
        <dbReference type="Proteomes" id="UP001056978"/>
    </source>
</evidence>
<gene>
    <name evidence="1" type="ORF">MKS88_004779</name>
</gene>
<keyword evidence="2" id="KW-1185">Reference proteome</keyword>
<name>A0ACB9Y2E5_PLABR</name>
<keyword evidence="1" id="KW-0456">Lyase</keyword>
<sequence>MKEENNTEISNAKEKSSIPSNRGIWYYPSKNQFYNTTRRKGYSFSREELDVALKIHNAVNEETWKKIMKKEQKYFDICKEQKLIRFIGLPTKLSLKAFMLTLIGYSRPFDRHDWYIDRCGNTIKYIIDYYDGKSDNNAPVSIFIDVRPEFSYNNIIDHLKILYIKVWHQISTCTSINSFSVIKRKLHGKYITLYTNLMKFALDNFAW</sequence>
<protein>
    <submittedName>
        <fullName evidence="1">Cytochrome c1 heme lyase</fullName>
    </submittedName>
</protein>
<comment type="caution">
    <text evidence="1">The sequence shown here is derived from an EMBL/GenBank/DDBJ whole genome shotgun (WGS) entry which is preliminary data.</text>
</comment>
<dbReference type="Proteomes" id="UP001056978">
    <property type="component" value="Chromosome 13"/>
</dbReference>
<organism evidence="1 2">
    <name type="scientific">Plasmodium brasilianum</name>
    <dbReference type="NCBI Taxonomy" id="5824"/>
    <lineage>
        <taxon>Eukaryota</taxon>
        <taxon>Sar</taxon>
        <taxon>Alveolata</taxon>
        <taxon>Apicomplexa</taxon>
        <taxon>Aconoidasida</taxon>
        <taxon>Haemosporida</taxon>
        <taxon>Plasmodiidae</taxon>
        <taxon>Plasmodium</taxon>
        <taxon>Plasmodium (Plasmodium)</taxon>
    </lineage>
</organism>